<dbReference type="InterPro" id="IPR033948">
    <property type="entry name" value="ETF_beta_N"/>
</dbReference>
<protein>
    <recommendedName>
        <fullName evidence="1">Electron transfer flavoprotein alpha/beta-subunit N-terminal domain-containing protein</fullName>
    </recommendedName>
</protein>
<proteinExistence type="predicted"/>
<dbReference type="PANTHER" id="PTHR21294:SF17">
    <property type="entry name" value="PROTEIN FIXA"/>
    <property type="match status" value="1"/>
</dbReference>
<sequence>MDEAAKKVIPASGVSQVVSPFDEQAVEAALRIKDAQGGKITVLSLGKDFVMDVIRKPMAMGADELILLQDPAFEDADSRSTAYALAMAIKKVGEYDLIFCGRQAADWDAGQVGSGIAEFLGIPSVTVAKMVEMVDGKIRVERVVADGYEVIEVSTPVLITVSNELGEPRYPKLKGIMAAARKEVPTWTAQDIGADTSQLGASGARTKLLKLFVPVKEA</sequence>
<evidence type="ECO:0000313" key="2">
    <source>
        <dbReference type="EMBL" id="GAI21051.1"/>
    </source>
</evidence>
<dbReference type="AlphaFoldDB" id="X1MST1"/>
<dbReference type="InterPro" id="IPR012255">
    <property type="entry name" value="ETF_b"/>
</dbReference>
<name>X1MST1_9ZZZZ</name>
<dbReference type="SUPFAM" id="SSF52402">
    <property type="entry name" value="Adenine nucleotide alpha hydrolases-like"/>
    <property type="match status" value="1"/>
</dbReference>
<dbReference type="SMART" id="SM00893">
    <property type="entry name" value="ETF"/>
    <property type="match status" value="1"/>
</dbReference>
<dbReference type="PIRSF" id="PIRSF000090">
    <property type="entry name" value="Beta-ETF"/>
    <property type="match status" value="1"/>
</dbReference>
<dbReference type="InterPro" id="IPR014729">
    <property type="entry name" value="Rossmann-like_a/b/a_fold"/>
</dbReference>
<evidence type="ECO:0000259" key="1">
    <source>
        <dbReference type="SMART" id="SM00893"/>
    </source>
</evidence>
<dbReference type="CDD" id="cd01714">
    <property type="entry name" value="ETF_beta"/>
    <property type="match status" value="1"/>
</dbReference>
<dbReference type="GO" id="GO:0009055">
    <property type="term" value="F:electron transfer activity"/>
    <property type="evidence" value="ECO:0007669"/>
    <property type="project" value="InterPro"/>
</dbReference>
<gene>
    <name evidence="2" type="ORF">S06H3_33327</name>
</gene>
<dbReference type="Gene3D" id="3.40.50.620">
    <property type="entry name" value="HUPs"/>
    <property type="match status" value="1"/>
</dbReference>
<feature type="domain" description="Electron transfer flavoprotein alpha/beta-subunit N-terminal" evidence="1">
    <location>
        <begin position="6"/>
        <end position="196"/>
    </location>
</feature>
<dbReference type="EMBL" id="BARV01019882">
    <property type="protein sequence ID" value="GAI21051.1"/>
    <property type="molecule type" value="Genomic_DNA"/>
</dbReference>
<reference evidence="2" key="1">
    <citation type="journal article" date="2014" name="Front. Microbiol.">
        <title>High frequency of phylogenetically diverse reductive dehalogenase-homologous genes in deep subseafloor sedimentary metagenomes.</title>
        <authorList>
            <person name="Kawai M."/>
            <person name="Futagami T."/>
            <person name="Toyoda A."/>
            <person name="Takaki Y."/>
            <person name="Nishi S."/>
            <person name="Hori S."/>
            <person name="Arai W."/>
            <person name="Tsubouchi T."/>
            <person name="Morono Y."/>
            <person name="Uchiyama I."/>
            <person name="Ito T."/>
            <person name="Fujiyama A."/>
            <person name="Inagaki F."/>
            <person name="Takami H."/>
        </authorList>
    </citation>
    <scope>NUCLEOTIDE SEQUENCE</scope>
    <source>
        <strain evidence="2">Expedition CK06-06</strain>
    </source>
</reference>
<dbReference type="InterPro" id="IPR014730">
    <property type="entry name" value="ETF_a/b_N"/>
</dbReference>
<accession>X1MST1</accession>
<organism evidence="2">
    <name type="scientific">marine sediment metagenome</name>
    <dbReference type="NCBI Taxonomy" id="412755"/>
    <lineage>
        <taxon>unclassified sequences</taxon>
        <taxon>metagenomes</taxon>
        <taxon>ecological metagenomes</taxon>
    </lineage>
</organism>
<comment type="caution">
    <text evidence="2">The sequence shown here is derived from an EMBL/GenBank/DDBJ whole genome shotgun (WGS) entry which is preliminary data.</text>
</comment>
<dbReference type="Pfam" id="PF01012">
    <property type="entry name" value="ETF"/>
    <property type="match status" value="1"/>
</dbReference>
<dbReference type="PANTHER" id="PTHR21294">
    <property type="entry name" value="ELECTRON TRANSFER FLAVOPROTEIN BETA-SUBUNIT"/>
    <property type="match status" value="1"/>
</dbReference>
<feature type="non-terminal residue" evidence="2">
    <location>
        <position position="218"/>
    </location>
</feature>